<dbReference type="EMBL" id="JBBXMP010000467">
    <property type="protein sequence ID" value="KAL0057659.1"/>
    <property type="molecule type" value="Genomic_DNA"/>
</dbReference>
<reference evidence="2 3" key="1">
    <citation type="submission" date="2024-05" db="EMBL/GenBank/DDBJ databases">
        <title>A draft genome resource for the thread blight pathogen Marasmius tenuissimus strain MS-2.</title>
        <authorList>
            <person name="Yulfo-Soto G.E."/>
            <person name="Baruah I.K."/>
            <person name="Amoako-Attah I."/>
            <person name="Bukari Y."/>
            <person name="Meinhardt L.W."/>
            <person name="Bailey B.A."/>
            <person name="Cohen S.P."/>
        </authorList>
    </citation>
    <scope>NUCLEOTIDE SEQUENCE [LARGE SCALE GENOMIC DNA]</scope>
    <source>
        <strain evidence="2 3">MS-2</strain>
    </source>
</reference>
<protein>
    <submittedName>
        <fullName evidence="2">Uncharacterized protein</fullName>
    </submittedName>
</protein>
<sequence length="276" mass="31297">MVYYSRPRCLEHTELVEPPSIITPSTGPQRNTKVHRSSTPPYSHPRNVASPRPSPALTNRSLAIDFSDSSSEDSDDTSLRIPPRSPERDNPIPRHLTSTRSSPEIDPPSQSLDREGSVGENGSEYSLNVPEDAHDDQGVYSGLPKIRKPEGEAGRPKRGGYNLEEKLGWDTRFLSQVKSFVKNEVISKLTCSVPFTSQPSDQLDEIRSLAINQFPLLERYEDCWVVDDLIRCNLKYQKQKIVKEQNDARQRSRDQAREERKALEKVATSSRTKRQI</sequence>
<name>A0ABR2Z9R5_9AGAR</name>
<feature type="compositionally biased region" description="Basic and acidic residues" evidence="1">
    <location>
        <begin position="243"/>
        <end position="264"/>
    </location>
</feature>
<gene>
    <name evidence="2" type="ORF">AAF712_015687</name>
</gene>
<feature type="compositionally biased region" description="Polar residues" evidence="1">
    <location>
        <begin position="22"/>
        <end position="41"/>
    </location>
</feature>
<feature type="region of interest" description="Disordered" evidence="1">
    <location>
        <begin position="243"/>
        <end position="276"/>
    </location>
</feature>
<evidence type="ECO:0000313" key="3">
    <source>
        <dbReference type="Proteomes" id="UP001437256"/>
    </source>
</evidence>
<comment type="caution">
    <text evidence="2">The sequence shown here is derived from an EMBL/GenBank/DDBJ whole genome shotgun (WGS) entry which is preliminary data.</text>
</comment>
<evidence type="ECO:0000313" key="2">
    <source>
        <dbReference type="EMBL" id="KAL0057659.1"/>
    </source>
</evidence>
<evidence type="ECO:0000256" key="1">
    <source>
        <dbReference type="SAM" id="MobiDB-lite"/>
    </source>
</evidence>
<organism evidence="2 3">
    <name type="scientific">Marasmius tenuissimus</name>
    <dbReference type="NCBI Taxonomy" id="585030"/>
    <lineage>
        <taxon>Eukaryota</taxon>
        <taxon>Fungi</taxon>
        <taxon>Dikarya</taxon>
        <taxon>Basidiomycota</taxon>
        <taxon>Agaricomycotina</taxon>
        <taxon>Agaricomycetes</taxon>
        <taxon>Agaricomycetidae</taxon>
        <taxon>Agaricales</taxon>
        <taxon>Marasmiineae</taxon>
        <taxon>Marasmiaceae</taxon>
        <taxon>Marasmius</taxon>
    </lineage>
</organism>
<proteinExistence type="predicted"/>
<feature type="region of interest" description="Disordered" evidence="1">
    <location>
        <begin position="15"/>
        <end position="161"/>
    </location>
</feature>
<accession>A0ABR2Z9R5</accession>
<dbReference type="Proteomes" id="UP001437256">
    <property type="component" value="Unassembled WGS sequence"/>
</dbReference>
<keyword evidence="3" id="KW-1185">Reference proteome</keyword>